<accession>A0ABC7ZIC8</accession>
<dbReference type="PIRSF" id="PIRSF002070">
    <property type="entry name" value="SSB"/>
    <property type="match status" value="1"/>
</dbReference>
<name>A0ABC7ZIC8_MYCGT</name>
<keyword evidence="1 2" id="KW-0238">DNA-binding</keyword>
<dbReference type="Proteomes" id="UP000005254">
    <property type="component" value="Chromosome"/>
</dbReference>
<evidence type="ECO:0000256" key="1">
    <source>
        <dbReference type="ARBA" id="ARBA00023125"/>
    </source>
</evidence>
<dbReference type="KEGG" id="mgx:CM1_00535"/>
<dbReference type="EMBL" id="CP003772">
    <property type="protein sequence ID" value="AFQ03897.1"/>
    <property type="molecule type" value="Genomic_DNA"/>
</dbReference>
<dbReference type="PROSITE" id="PS50935">
    <property type="entry name" value="SSB"/>
    <property type="match status" value="1"/>
</dbReference>
<dbReference type="GeneID" id="99646910"/>
<dbReference type="Gene3D" id="2.40.50.140">
    <property type="entry name" value="Nucleic acid-binding proteins"/>
    <property type="match status" value="1"/>
</dbReference>
<proteinExistence type="predicted"/>
<gene>
    <name evidence="3" type="ORF">CM1_00535</name>
</gene>
<dbReference type="GO" id="GO:0003677">
    <property type="term" value="F:DNA binding"/>
    <property type="evidence" value="ECO:0007669"/>
    <property type="project" value="UniProtKB-UniRule"/>
</dbReference>
<dbReference type="Pfam" id="PF00436">
    <property type="entry name" value="SSB"/>
    <property type="match status" value="1"/>
</dbReference>
<organism evidence="3 4">
    <name type="scientific">Mycoplasmoides genitalium M6320</name>
    <dbReference type="NCBI Taxonomy" id="662945"/>
    <lineage>
        <taxon>Bacteria</taxon>
        <taxon>Bacillati</taxon>
        <taxon>Mycoplasmatota</taxon>
        <taxon>Mycoplasmoidales</taxon>
        <taxon>Mycoplasmoidaceae</taxon>
        <taxon>Mycoplasmoides</taxon>
    </lineage>
</organism>
<dbReference type="SMR" id="A0ABC7ZIC8"/>
<protein>
    <recommendedName>
        <fullName evidence="2">Single-stranded DNA-binding protein</fullName>
    </recommendedName>
</protein>
<dbReference type="InterPro" id="IPR012340">
    <property type="entry name" value="NA-bd_OB-fold"/>
</dbReference>
<evidence type="ECO:0000313" key="3">
    <source>
        <dbReference type="EMBL" id="AFQ03897.1"/>
    </source>
</evidence>
<dbReference type="SUPFAM" id="SSF50249">
    <property type="entry name" value="Nucleic acid-binding proteins"/>
    <property type="match status" value="1"/>
</dbReference>
<reference evidence="3 4" key="1">
    <citation type="journal article" date="2012" name="J. Bacteriol.">
        <title>Draft Genome Sequences of Four Axenic Mycoplasma genitalium Strains Isolated from Denmark, Japan, and Australia.</title>
        <authorList>
            <person name="McGowin C.L."/>
            <person name="Ma L."/>
            <person name="Jensen J.S."/>
            <person name="Mancuso M.M."/>
            <person name="Hamasuna R."/>
            <person name="Adegboye D."/>
            <person name="Martin D.H."/>
        </authorList>
    </citation>
    <scope>NUCLEOTIDE SEQUENCE [LARGE SCALE GENOMIC DNA]</scope>
    <source>
        <strain evidence="3 4">M6320</strain>
    </source>
</reference>
<evidence type="ECO:0000313" key="4">
    <source>
        <dbReference type="Proteomes" id="UP000005254"/>
    </source>
</evidence>
<evidence type="ECO:0000256" key="2">
    <source>
        <dbReference type="PIRNR" id="PIRNR002070"/>
    </source>
</evidence>
<dbReference type="RefSeq" id="WP_010869327.1">
    <property type="nucleotide sequence ID" value="NC_018497.1"/>
</dbReference>
<sequence>MNRVFLFGKLSFTPNRLQTKNGTLGATFSMECLDSSGFNNAKSFIRVTAWGKVASFIVAQNPGVMLFVEGRLTTYKITNSENKNTYALQVTADKIFHPDEKTTNEEPIKSTVVDSPFMNPKASVTEAEFEQAFPHQDETDFNNITPIFENDVQLEEESDD</sequence>
<dbReference type="AlphaFoldDB" id="A0ABC7ZIC8"/>
<dbReference type="InterPro" id="IPR011344">
    <property type="entry name" value="ssDNA-bd"/>
</dbReference>
<dbReference type="InterPro" id="IPR000424">
    <property type="entry name" value="Primosome_PriB/ssb"/>
</dbReference>
<dbReference type="CDD" id="cd04496">
    <property type="entry name" value="SSB_OBF"/>
    <property type="match status" value="1"/>
</dbReference>